<evidence type="ECO:0000256" key="2">
    <source>
        <dbReference type="HAMAP-Rule" id="MF_00274"/>
    </source>
</evidence>
<feature type="coiled-coil region" evidence="3">
    <location>
        <begin position="13"/>
        <end position="40"/>
    </location>
</feature>
<dbReference type="EMBL" id="CP120733">
    <property type="protein sequence ID" value="WFD10328.1"/>
    <property type="molecule type" value="Genomic_DNA"/>
</dbReference>
<evidence type="ECO:0000313" key="4">
    <source>
        <dbReference type="EMBL" id="WFD10328.1"/>
    </source>
</evidence>
<name>A0ABY8EBM8_9FIRM</name>
<dbReference type="PANTHER" id="PTHR33449">
    <property type="entry name" value="NUCLEOID-ASSOCIATED PROTEIN YBAB"/>
    <property type="match status" value="1"/>
</dbReference>
<comment type="subcellular location">
    <subcellularLocation>
        <location evidence="2">Cytoplasm</location>
        <location evidence="2">Nucleoid</location>
    </subcellularLocation>
</comment>
<reference evidence="4 5" key="1">
    <citation type="submission" date="2023-03" db="EMBL/GenBank/DDBJ databases">
        <title>Complete genome sequence of Tepidibacter sp. SWIR-1, isolated from a deep-sea hydrothermal vent.</title>
        <authorList>
            <person name="Li X."/>
        </authorList>
    </citation>
    <scope>NUCLEOTIDE SEQUENCE [LARGE SCALE GENOMIC DNA]</scope>
    <source>
        <strain evidence="4 5">SWIR-1</strain>
    </source>
</reference>
<protein>
    <recommendedName>
        <fullName evidence="2">Nucleoid-associated protein P4S50_18580</fullName>
    </recommendedName>
</protein>
<keyword evidence="1 2" id="KW-0238">DNA-binding</keyword>
<dbReference type="Gene3D" id="3.30.1310.10">
    <property type="entry name" value="Nucleoid-associated protein YbaB-like domain"/>
    <property type="match status" value="1"/>
</dbReference>
<comment type="subunit">
    <text evidence="2">Homodimer.</text>
</comment>
<dbReference type="InterPro" id="IPR036894">
    <property type="entry name" value="YbaB-like_sf"/>
</dbReference>
<dbReference type="PANTHER" id="PTHR33449:SF1">
    <property type="entry name" value="NUCLEOID-ASSOCIATED PROTEIN YBAB"/>
    <property type="match status" value="1"/>
</dbReference>
<dbReference type="InterPro" id="IPR004401">
    <property type="entry name" value="YbaB/EbfC"/>
</dbReference>
<dbReference type="Proteomes" id="UP001222800">
    <property type="component" value="Chromosome"/>
</dbReference>
<comment type="similarity">
    <text evidence="2">Belongs to the YbaB/EbfC family.</text>
</comment>
<sequence length="112" mass="12165">MAKKGFPGMGGNMNNMLKQVQKMQRDMEKMQGQLEEKEVEASVGGGAVIVKVNGKKEILDIAIKPEVVDPDDIEMLQDLVLTAVNEALRSADEMVNSQMSKVTGGLNLPGMF</sequence>
<keyword evidence="3" id="KW-0175">Coiled coil</keyword>
<dbReference type="Pfam" id="PF02575">
    <property type="entry name" value="YbaB_DNA_bd"/>
    <property type="match status" value="1"/>
</dbReference>
<proteinExistence type="inferred from homology"/>
<dbReference type="RefSeq" id="WP_277732303.1">
    <property type="nucleotide sequence ID" value="NZ_CP120733.1"/>
</dbReference>
<comment type="function">
    <text evidence="2">Binds to DNA and alters its conformation. May be involved in regulation of gene expression, nucleoid organization and DNA protection.</text>
</comment>
<evidence type="ECO:0000313" key="5">
    <source>
        <dbReference type="Proteomes" id="UP001222800"/>
    </source>
</evidence>
<dbReference type="PIRSF" id="PIRSF004555">
    <property type="entry name" value="UCP004555"/>
    <property type="match status" value="1"/>
</dbReference>
<gene>
    <name evidence="4" type="ORF">P4S50_18580</name>
</gene>
<evidence type="ECO:0000256" key="3">
    <source>
        <dbReference type="SAM" id="Coils"/>
    </source>
</evidence>
<dbReference type="SUPFAM" id="SSF82607">
    <property type="entry name" value="YbaB-like"/>
    <property type="match status" value="1"/>
</dbReference>
<organism evidence="4 5">
    <name type="scientific">Tepidibacter hydrothermalis</name>
    <dbReference type="NCBI Taxonomy" id="3036126"/>
    <lineage>
        <taxon>Bacteria</taxon>
        <taxon>Bacillati</taxon>
        <taxon>Bacillota</taxon>
        <taxon>Clostridia</taxon>
        <taxon>Peptostreptococcales</taxon>
        <taxon>Peptostreptococcaceae</taxon>
        <taxon>Tepidibacter</taxon>
    </lineage>
</organism>
<keyword evidence="5" id="KW-1185">Reference proteome</keyword>
<accession>A0ABY8EBM8</accession>
<keyword evidence="2" id="KW-0963">Cytoplasm</keyword>
<dbReference type="NCBIfam" id="TIGR00103">
    <property type="entry name" value="DNA_YbaB_EbfC"/>
    <property type="match status" value="1"/>
</dbReference>
<evidence type="ECO:0000256" key="1">
    <source>
        <dbReference type="ARBA" id="ARBA00023125"/>
    </source>
</evidence>
<dbReference type="HAMAP" id="MF_00274">
    <property type="entry name" value="DNA_YbaB_EbfC"/>
    <property type="match status" value="1"/>
</dbReference>